<protein>
    <submittedName>
        <fullName evidence="2">Uncharacterized protein</fullName>
    </submittedName>
</protein>
<dbReference type="PATRIC" id="fig|1123269.5.peg.4174"/>
<evidence type="ECO:0000313" key="2">
    <source>
        <dbReference type="EMBL" id="AHE55901.1"/>
    </source>
</evidence>
<dbReference type="STRING" id="1123269.NX02_21330"/>
<accession>W0AFL4</accession>
<keyword evidence="3" id="KW-1185">Reference proteome</keyword>
<feature type="compositionally biased region" description="Basic and acidic residues" evidence="1">
    <location>
        <begin position="1"/>
        <end position="15"/>
    </location>
</feature>
<dbReference type="HOGENOM" id="CLU_153250_0_0_5"/>
<dbReference type="AlphaFoldDB" id="W0AFL4"/>
<evidence type="ECO:0000256" key="1">
    <source>
        <dbReference type="SAM" id="MobiDB-lite"/>
    </source>
</evidence>
<feature type="region of interest" description="Disordered" evidence="1">
    <location>
        <begin position="1"/>
        <end position="27"/>
    </location>
</feature>
<dbReference type="eggNOG" id="ENOG5031BKC">
    <property type="taxonomic scope" value="Bacteria"/>
</dbReference>
<name>W0AFL4_9SPHN</name>
<evidence type="ECO:0000313" key="3">
    <source>
        <dbReference type="Proteomes" id="UP000018851"/>
    </source>
</evidence>
<gene>
    <name evidence="2" type="ORF">NX02_21330</name>
</gene>
<proteinExistence type="predicted"/>
<reference evidence="2 3" key="1">
    <citation type="submission" date="2013-07" db="EMBL/GenBank/DDBJ databases">
        <title>Completed genome of Sphingomonas sanxanigenens NX02.</title>
        <authorList>
            <person name="Ma T."/>
            <person name="Huang H."/>
            <person name="Wu M."/>
            <person name="Li X."/>
            <person name="Li G."/>
        </authorList>
    </citation>
    <scope>NUCLEOTIDE SEQUENCE [LARGE SCALE GENOMIC DNA]</scope>
    <source>
        <strain evidence="2 3">NX02</strain>
    </source>
</reference>
<dbReference type="EMBL" id="CP006644">
    <property type="protein sequence ID" value="AHE55901.1"/>
    <property type="molecule type" value="Genomic_DNA"/>
</dbReference>
<sequence length="148" mass="15981">MQRGRKADPPADKAARRGMAPPKKVDGHMVMDGRAELIVPGSPPLMPDYLTAEAELVWQEEIGRVMAAGVVEIDSSLFARYCALEALLRKAFSDPEGEPPPAAYLTTQRQMAELLGIAGRKSRVGKVGDDPTRPAGNPFSRTGKRARA</sequence>
<organism evidence="2 3">
    <name type="scientific">Sphingomonas sanxanigenens DSM 19645 = NX02</name>
    <dbReference type="NCBI Taxonomy" id="1123269"/>
    <lineage>
        <taxon>Bacteria</taxon>
        <taxon>Pseudomonadati</taxon>
        <taxon>Pseudomonadota</taxon>
        <taxon>Alphaproteobacteria</taxon>
        <taxon>Sphingomonadales</taxon>
        <taxon>Sphingomonadaceae</taxon>
        <taxon>Sphingomonas</taxon>
    </lineage>
</organism>
<dbReference type="OrthoDB" id="8448543at2"/>
<dbReference type="RefSeq" id="WP_025294061.1">
    <property type="nucleotide sequence ID" value="NZ_CP006644.1"/>
</dbReference>
<feature type="region of interest" description="Disordered" evidence="1">
    <location>
        <begin position="119"/>
        <end position="148"/>
    </location>
</feature>
<dbReference type="Proteomes" id="UP000018851">
    <property type="component" value="Chromosome"/>
</dbReference>
<dbReference type="KEGG" id="ssan:NX02_21330"/>